<dbReference type="PROSITE" id="PS01229">
    <property type="entry name" value="COF_2"/>
    <property type="match status" value="1"/>
</dbReference>
<dbReference type="KEGG" id="eha:Ethha_0813"/>
<dbReference type="InterPro" id="IPR036412">
    <property type="entry name" value="HAD-like_sf"/>
</dbReference>
<dbReference type="NCBIfam" id="TIGR01484">
    <property type="entry name" value="HAD-SF-IIB"/>
    <property type="match status" value="1"/>
</dbReference>
<dbReference type="Gene3D" id="3.40.50.1000">
    <property type="entry name" value="HAD superfamily/HAD-like"/>
    <property type="match status" value="1"/>
</dbReference>
<proteinExistence type="predicted"/>
<dbReference type="InterPro" id="IPR000150">
    <property type="entry name" value="Cof"/>
</dbReference>
<dbReference type="CDD" id="cd07516">
    <property type="entry name" value="HAD_Pase"/>
    <property type="match status" value="1"/>
</dbReference>
<evidence type="ECO:0000313" key="2">
    <source>
        <dbReference type="Proteomes" id="UP000001551"/>
    </source>
</evidence>
<dbReference type="InterPro" id="IPR006379">
    <property type="entry name" value="HAD-SF_hydro_IIB"/>
</dbReference>
<dbReference type="HOGENOM" id="CLU_044146_0_2_9"/>
<dbReference type="AlphaFoldDB" id="E6U315"/>
<sequence>MYVMGCRMIFSDIDGTILNTRHQLTEATRQAVAKALGKGVRIVLVSARMPQGMEPIRKELALPDILICYGGALIMEDGKAVFSRFLPLSETRKIAETAGRIGIHISLYRQDRWIIGQPDEWAGQESDITSLTPDICPFPDIFQQWEDARTGPNKILFMAKPDRITALKQALEHEVHTDLTFCRSKPTYLEVIPPESSKRLAVSFLCKRYGIPREDILAIGDGENDLDMIEFAGIGVAMGNAPASVKNTADFVTRTNDEDGWAFAVQNDL</sequence>
<gene>
    <name evidence="1" type="ordered locus">Ethha_0813</name>
</gene>
<dbReference type="InterPro" id="IPR023214">
    <property type="entry name" value="HAD_sf"/>
</dbReference>
<dbReference type="PANTHER" id="PTHR10000:SF8">
    <property type="entry name" value="HAD SUPERFAMILY HYDROLASE-LIKE, TYPE 3"/>
    <property type="match status" value="1"/>
</dbReference>
<dbReference type="GO" id="GO:0016791">
    <property type="term" value="F:phosphatase activity"/>
    <property type="evidence" value="ECO:0007669"/>
    <property type="project" value="TreeGrafter"/>
</dbReference>
<dbReference type="PANTHER" id="PTHR10000">
    <property type="entry name" value="PHOSPHOSERINE PHOSPHATASE"/>
    <property type="match status" value="1"/>
</dbReference>
<keyword evidence="1" id="KW-0378">Hydrolase</keyword>
<dbReference type="EMBL" id="CP002400">
    <property type="protein sequence ID" value="ADU26382.1"/>
    <property type="molecule type" value="Genomic_DNA"/>
</dbReference>
<dbReference type="GO" id="GO:0005829">
    <property type="term" value="C:cytosol"/>
    <property type="evidence" value="ECO:0007669"/>
    <property type="project" value="TreeGrafter"/>
</dbReference>
<dbReference type="GO" id="GO:0000287">
    <property type="term" value="F:magnesium ion binding"/>
    <property type="evidence" value="ECO:0007669"/>
    <property type="project" value="TreeGrafter"/>
</dbReference>
<dbReference type="SFLD" id="SFLDS00003">
    <property type="entry name" value="Haloacid_Dehalogenase"/>
    <property type="match status" value="1"/>
</dbReference>
<dbReference type="eggNOG" id="COG0561">
    <property type="taxonomic scope" value="Bacteria"/>
</dbReference>
<organism evidence="1 2">
    <name type="scientific">Ethanoligenens harbinense (strain DSM 18485 / JCM 12961 / CGMCC 1.5033 / YUAN-3)</name>
    <dbReference type="NCBI Taxonomy" id="663278"/>
    <lineage>
        <taxon>Bacteria</taxon>
        <taxon>Bacillati</taxon>
        <taxon>Bacillota</taxon>
        <taxon>Clostridia</taxon>
        <taxon>Eubacteriales</taxon>
        <taxon>Oscillospiraceae</taxon>
        <taxon>Ethanoligenens</taxon>
    </lineage>
</organism>
<name>E6U315_ETHHY</name>
<dbReference type="SUPFAM" id="SSF56784">
    <property type="entry name" value="HAD-like"/>
    <property type="match status" value="1"/>
</dbReference>
<protein>
    <submittedName>
        <fullName evidence="1">Cof-like hydrolase</fullName>
    </submittedName>
</protein>
<keyword evidence="2" id="KW-1185">Reference proteome</keyword>
<evidence type="ECO:0000313" key="1">
    <source>
        <dbReference type="EMBL" id="ADU26382.1"/>
    </source>
</evidence>
<accession>E6U315</accession>
<dbReference type="Pfam" id="PF08282">
    <property type="entry name" value="Hydrolase_3"/>
    <property type="match status" value="1"/>
</dbReference>
<reference evidence="1 2" key="1">
    <citation type="submission" date="2010-12" db="EMBL/GenBank/DDBJ databases">
        <title>Complete sequence of Ethanoligenens harbinense YUAN-3.</title>
        <authorList>
            <person name="Lucas S."/>
            <person name="Copeland A."/>
            <person name="Lapidus A."/>
            <person name="Cheng J.-F."/>
            <person name="Bruce D."/>
            <person name="Goodwin L."/>
            <person name="Pitluck S."/>
            <person name="Chertkov O."/>
            <person name="Misra M."/>
            <person name="Detter J.C."/>
            <person name="Han C."/>
            <person name="Tapia R."/>
            <person name="Land M."/>
            <person name="Hauser L."/>
            <person name="Jeffries C."/>
            <person name="Kyrpides N."/>
            <person name="Ivanova N."/>
            <person name="Mikhailova N."/>
            <person name="Wang A."/>
            <person name="Mouttaki H."/>
            <person name="He Z."/>
            <person name="Zhou J."/>
            <person name="Hemme C.L."/>
            <person name="Woyke T."/>
        </authorList>
    </citation>
    <scope>NUCLEOTIDE SEQUENCE [LARGE SCALE GENOMIC DNA]</scope>
    <source>
        <strain evidence="2">DSM 18485 / JCM 12961 / CGMCC 1.5033 / YUAN-3</strain>
    </source>
</reference>
<dbReference type="SFLD" id="SFLDG01140">
    <property type="entry name" value="C2.B:_Phosphomannomutase_and_P"/>
    <property type="match status" value="1"/>
</dbReference>
<dbReference type="NCBIfam" id="TIGR00099">
    <property type="entry name" value="Cof-subfamily"/>
    <property type="match status" value="1"/>
</dbReference>
<dbReference type="Proteomes" id="UP000001551">
    <property type="component" value="Chromosome"/>
</dbReference>
<dbReference type="Gene3D" id="3.30.1240.10">
    <property type="match status" value="1"/>
</dbReference>
<dbReference type="STRING" id="663278.Ethha_0813"/>